<feature type="domain" description="HPt" evidence="4">
    <location>
        <begin position="150"/>
        <end position="243"/>
    </location>
</feature>
<dbReference type="GO" id="GO:0000160">
    <property type="term" value="P:phosphorelay signal transduction system"/>
    <property type="evidence" value="ECO:0007669"/>
    <property type="project" value="InterPro"/>
</dbReference>
<keyword evidence="2" id="KW-0597">Phosphoprotein</keyword>
<dbReference type="OrthoDB" id="119465at2"/>
<feature type="modified residue" description="Phosphohistidine" evidence="1">
    <location>
        <position position="191"/>
    </location>
</feature>
<dbReference type="Proteomes" id="UP000290253">
    <property type="component" value="Unassembled WGS sequence"/>
</dbReference>
<name>A0A4Q1SBJ0_9BACT</name>
<evidence type="ECO:0000256" key="2">
    <source>
        <dbReference type="PROSITE-ProRule" id="PRU00169"/>
    </source>
</evidence>
<evidence type="ECO:0000313" key="5">
    <source>
        <dbReference type="EMBL" id="RXS94501.1"/>
    </source>
</evidence>
<dbReference type="InterPro" id="IPR011006">
    <property type="entry name" value="CheY-like_superfamily"/>
</dbReference>
<dbReference type="SUPFAM" id="SSF47226">
    <property type="entry name" value="Histidine-containing phosphotransfer domain, HPT domain"/>
    <property type="match status" value="1"/>
</dbReference>
<dbReference type="RefSeq" id="WP_129209238.1">
    <property type="nucleotide sequence ID" value="NZ_BMGU01000005.1"/>
</dbReference>
<dbReference type="InterPro" id="IPR036641">
    <property type="entry name" value="HPT_dom_sf"/>
</dbReference>
<dbReference type="CDD" id="cd00088">
    <property type="entry name" value="HPT"/>
    <property type="match status" value="1"/>
</dbReference>
<evidence type="ECO:0000256" key="1">
    <source>
        <dbReference type="PROSITE-ProRule" id="PRU00110"/>
    </source>
</evidence>
<dbReference type="EMBL" id="SDMK01000003">
    <property type="protein sequence ID" value="RXS94501.1"/>
    <property type="molecule type" value="Genomic_DNA"/>
</dbReference>
<dbReference type="PANTHER" id="PTHR43228">
    <property type="entry name" value="TWO-COMPONENT RESPONSE REGULATOR"/>
    <property type="match status" value="1"/>
</dbReference>
<dbReference type="PANTHER" id="PTHR43228:SF1">
    <property type="entry name" value="TWO-COMPONENT RESPONSE REGULATOR ARR22"/>
    <property type="match status" value="1"/>
</dbReference>
<organism evidence="5 6">
    <name type="scientific">Silvibacterium dinghuense</name>
    <dbReference type="NCBI Taxonomy" id="1560006"/>
    <lineage>
        <taxon>Bacteria</taxon>
        <taxon>Pseudomonadati</taxon>
        <taxon>Acidobacteriota</taxon>
        <taxon>Terriglobia</taxon>
        <taxon>Terriglobales</taxon>
        <taxon>Acidobacteriaceae</taxon>
        <taxon>Silvibacterium</taxon>
    </lineage>
</organism>
<sequence length="247" mass="26927">MNEIPLLRSVLLIDDDEISLSLLSLQLASAGYSVQSASSGEAALRLIAEQPRDAAPDVVLADLQMPGLCGRELALALHALLPDCLLIAMSASLGETEGYDEFLYKPLKIEAFRVILEHRPREREETMQPALQQLEEIPLLDERTFTKLKGMMSSAALAEVYGVCINDTRQRSRLILEAAGKDEPQLRRLAHTVKGGASMVGASRIAAIAAFLESAQYAVTEVPELTNKLLLGCDQLERILMTKVNSG</sequence>
<dbReference type="PROSITE" id="PS50894">
    <property type="entry name" value="HPT"/>
    <property type="match status" value="1"/>
</dbReference>
<dbReference type="InterPro" id="IPR001789">
    <property type="entry name" value="Sig_transdc_resp-reg_receiver"/>
</dbReference>
<dbReference type="AlphaFoldDB" id="A0A4Q1SBJ0"/>
<accession>A0A4Q1SBJ0</accession>
<comment type="caution">
    <text evidence="5">The sequence shown here is derived from an EMBL/GenBank/DDBJ whole genome shotgun (WGS) entry which is preliminary data.</text>
</comment>
<evidence type="ECO:0000313" key="6">
    <source>
        <dbReference type="Proteomes" id="UP000290253"/>
    </source>
</evidence>
<keyword evidence="6" id="KW-1185">Reference proteome</keyword>
<dbReference type="SMART" id="SM00448">
    <property type="entry name" value="REC"/>
    <property type="match status" value="1"/>
</dbReference>
<proteinExistence type="predicted"/>
<dbReference type="SUPFAM" id="SSF52172">
    <property type="entry name" value="CheY-like"/>
    <property type="match status" value="1"/>
</dbReference>
<dbReference type="GO" id="GO:0004672">
    <property type="term" value="F:protein kinase activity"/>
    <property type="evidence" value="ECO:0007669"/>
    <property type="project" value="UniProtKB-ARBA"/>
</dbReference>
<evidence type="ECO:0000259" key="4">
    <source>
        <dbReference type="PROSITE" id="PS50894"/>
    </source>
</evidence>
<reference evidence="5 6" key="1">
    <citation type="journal article" date="2016" name="Int. J. Syst. Evol. Microbiol.">
        <title>Acidipila dinghuensis sp. nov., an acidobacterium isolated from forest soil.</title>
        <authorList>
            <person name="Jiang Y.W."/>
            <person name="Wang J."/>
            <person name="Chen M.H."/>
            <person name="Lv Y.Y."/>
            <person name="Qiu L.H."/>
        </authorList>
    </citation>
    <scope>NUCLEOTIDE SEQUENCE [LARGE SCALE GENOMIC DNA]</scope>
    <source>
        <strain evidence="5 6">DHOF10</strain>
    </source>
</reference>
<dbReference type="InterPro" id="IPR008207">
    <property type="entry name" value="Sig_transdc_His_kin_Hpt_dom"/>
</dbReference>
<dbReference type="Pfam" id="PF01627">
    <property type="entry name" value="Hpt"/>
    <property type="match status" value="1"/>
</dbReference>
<dbReference type="Gene3D" id="3.40.50.2300">
    <property type="match status" value="1"/>
</dbReference>
<feature type="domain" description="Response regulatory" evidence="3">
    <location>
        <begin position="9"/>
        <end position="120"/>
    </location>
</feature>
<dbReference type="InterPro" id="IPR052048">
    <property type="entry name" value="ST_Response_Regulator"/>
</dbReference>
<evidence type="ECO:0000259" key="3">
    <source>
        <dbReference type="PROSITE" id="PS50110"/>
    </source>
</evidence>
<protein>
    <submittedName>
        <fullName evidence="5">Response regulator</fullName>
    </submittedName>
</protein>
<dbReference type="Pfam" id="PF00072">
    <property type="entry name" value="Response_reg"/>
    <property type="match status" value="1"/>
</dbReference>
<gene>
    <name evidence="5" type="ORF">ESZ00_15655</name>
</gene>
<feature type="modified residue" description="4-aspartylphosphate" evidence="2">
    <location>
        <position position="62"/>
    </location>
</feature>
<dbReference type="PROSITE" id="PS50110">
    <property type="entry name" value="RESPONSE_REGULATORY"/>
    <property type="match status" value="1"/>
</dbReference>
<dbReference type="Gene3D" id="1.20.120.160">
    <property type="entry name" value="HPT domain"/>
    <property type="match status" value="1"/>
</dbReference>